<dbReference type="CDD" id="cd14840">
    <property type="entry name" value="D-Ala-D-Ala_dipeptidase_Aad"/>
    <property type="match status" value="1"/>
</dbReference>
<organism evidence="11 12">
    <name type="scientific">Aquimarina amphilecti</name>
    <dbReference type="NCBI Taxonomy" id="1038014"/>
    <lineage>
        <taxon>Bacteria</taxon>
        <taxon>Pseudomonadati</taxon>
        <taxon>Bacteroidota</taxon>
        <taxon>Flavobacteriia</taxon>
        <taxon>Flavobacteriales</taxon>
        <taxon>Flavobacteriaceae</taxon>
        <taxon>Aquimarina</taxon>
    </lineage>
</organism>
<gene>
    <name evidence="11" type="ORF">SAMN04487910_2913</name>
</gene>
<dbReference type="GO" id="GO:0008270">
    <property type="term" value="F:zinc ion binding"/>
    <property type="evidence" value="ECO:0007669"/>
    <property type="project" value="UniProtKB-UniRule"/>
</dbReference>
<dbReference type="PANTHER" id="PTHR43126:SF1">
    <property type="entry name" value="D-ALANYL-D-ALANINE DIPEPTIDASE"/>
    <property type="match status" value="1"/>
</dbReference>
<dbReference type="OrthoDB" id="9801430at2"/>
<evidence type="ECO:0000256" key="1">
    <source>
        <dbReference type="ARBA" id="ARBA00001362"/>
    </source>
</evidence>
<sequence>MVKKLLFITFLALLFSCKETSVTSMTSASTLALLEKSKAIQLRAERVEKNMQKWQDSLDRFDTKEVTQSPIKDSEFVNIEELSNYFVLDMKYATKDNFLKKAVYSCAKCYVRGVVAKALIAANKDFMAKGYRIKLFDCYRPYSVQKKMWKIFPNPGYVADPKGGSIHNKGAAVDITLTDLQGNQLDMGTKFDHFGKEAHHSYKALSVEVIANRKLLREVMEKHGFSIIRTEWWHYNFKNKKFKISDFKWKCG</sequence>
<keyword evidence="5 9" id="KW-0862">Zinc</keyword>
<dbReference type="RefSeq" id="WP_091409799.1">
    <property type="nucleotide sequence ID" value="NZ_FOAB01000005.1"/>
</dbReference>
<comment type="catalytic activity">
    <reaction evidence="1 9">
        <text>D-alanyl-D-alanine + H2O = 2 D-alanine</text>
        <dbReference type="Rhea" id="RHEA:20661"/>
        <dbReference type="ChEBI" id="CHEBI:15377"/>
        <dbReference type="ChEBI" id="CHEBI:57416"/>
        <dbReference type="ChEBI" id="CHEBI:57822"/>
        <dbReference type="EC" id="3.4.13.22"/>
    </reaction>
</comment>
<dbReference type="GO" id="GO:0006508">
    <property type="term" value="P:proteolysis"/>
    <property type="evidence" value="ECO:0007669"/>
    <property type="project" value="UniProtKB-KW"/>
</dbReference>
<evidence type="ECO:0000313" key="12">
    <source>
        <dbReference type="Proteomes" id="UP000198521"/>
    </source>
</evidence>
<dbReference type="EMBL" id="FOAB01000005">
    <property type="protein sequence ID" value="SEL64885.1"/>
    <property type="molecule type" value="Genomic_DNA"/>
</dbReference>
<protein>
    <recommendedName>
        <fullName evidence="9">D-alanyl-D-alanine dipeptidase</fullName>
        <shortName evidence="9">D-Ala-D-Ala dipeptidase</shortName>
        <ecNumber evidence="9">3.4.13.22</ecNumber>
    </recommendedName>
</protein>
<reference evidence="11 12" key="1">
    <citation type="submission" date="2016-10" db="EMBL/GenBank/DDBJ databases">
        <authorList>
            <person name="de Groot N.N."/>
        </authorList>
    </citation>
    <scope>NUCLEOTIDE SEQUENCE [LARGE SCALE GENOMIC DNA]</scope>
    <source>
        <strain evidence="11 12">DSM 25232</strain>
    </source>
</reference>
<evidence type="ECO:0000256" key="5">
    <source>
        <dbReference type="ARBA" id="ARBA00022833"/>
    </source>
</evidence>
<keyword evidence="6 9" id="KW-0224">Dipeptidase</keyword>
<feature type="binding site" evidence="9">
    <location>
        <position position="174"/>
    </location>
    <ligand>
        <name>Zn(2+)</name>
        <dbReference type="ChEBI" id="CHEBI:29105"/>
        <note>catalytic</note>
    </ligand>
</feature>
<dbReference type="Pfam" id="PF01427">
    <property type="entry name" value="Peptidase_M15"/>
    <property type="match status" value="1"/>
</dbReference>
<evidence type="ECO:0000256" key="3">
    <source>
        <dbReference type="ARBA" id="ARBA00022723"/>
    </source>
</evidence>
<evidence type="ECO:0000256" key="2">
    <source>
        <dbReference type="ARBA" id="ARBA00022670"/>
    </source>
</evidence>
<dbReference type="AlphaFoldDB" id="A0A1H7RXH8"/>
<accession>A0A1H7RXH8</accession>
<dbReference type="Proteomes" id="UP000198521">
    <property type="component" value="Unassembled WGS sequence"/>
</dbReference>
<keyword evidence="12" id="KW-1185">Reference proteome</keyword>
<evidence type="ECO:0000256" key="6">
    <source>
        <dbReference type="ARBA" id="ARBA00022997"/>
    </source>
</evidence>
<keyword evidence="10" id="KW-0175">Coiled coil</keyword>
<keyword evidence="8" id="KW-0961">Cell wall biogenesis/degradation</keyword>
<dbReference type="Gene3D" id="3.30.1380.10">
    <property type="match status" value="1"/>
</dbReference>
<dbReference type="HAMAP" id="MF_01924">
    <property type="entry name" value="A_A_dipeptidase"/>
    <property type="match status" value="1"/>
</dbReference>
<comment type="function">
    <text evidence="9">Catalyzes hydrolysis of the D-alanyl-D-alanine dipeptide.</text>
</comment>
<dbReference type="GO" id="GO:0008237">
    <property type="term" value="F:metallopeptidase activity"/>
    <property type="evidence" value="ECO:0007669"/>
    <property type="project" value="UniProtKB-KW"/>
</dbReference>
<dbReference type="GO" id="GO:0160237">
    <property type="term" value="F:D-Ala-D-Ala dipeptidase activity"/>
    <property type="evidence" value="ECO:0007669"/>
    <property type="project" value="UniProtKB-EC"/>
</dbReference>
<dbReference type="SUPFAM" id="SSF55166">
    <property type="entry name" value="Hedgehog/DD-peptidase"/>
    <property type="match status" value="1"/>
</dbReference>
<dbReference type="PROSITE" id="PS51257">
    <property type="entry name" value="PROKAR_LIPOPROTEIN"/>
    <property type="match status" value="1"/>
</dbReference>
<comment type="cofactor">
    <cofactor evidence="9">
        <name>Zn(2+)</name>
        <dbReference type="ChEBI" id="CHEBI:29105"/>
    </cofactor>
    <text evidence="9">Binds 1 zinc ion per subunit.</text>
</comment>
<evidence type="ECO:0000256" key="4">
    <source>
        <dbReference type="ARBA" id="ARBA00022801"/>
    </source>
</evidence>
<evidence type="ECO:0000256" key="7">
    <source>
        <dbReference type="ARBA" id="ARBA00023049"/>
    </source>
</evidence>
<name>A0A1H7RXH8_AQUAM</name>
<dbReference type="InterPro" id="IPR009045">
    <property type="entry name" value="Zn_M74/Hedgehog-like"/>
</dbReference>
<feature type="site" description="Transition state stabilizer" evidence="9">
    <location>
        <position position="140"/>
    </location>
</feature>
<comment type="similarity">
    <text evidence="9">Belongs to the peptidase M15D family.</text>
</comment>
<keyword evidence="2 9" id="KW-0645">Protease</keyword>
<dbReference type="InterPro" id="IPR000755">
    <property type="entry name" value="A_A_dipeptidase"/>
</dbReference>
<proteinExistence type="inferred from homology"/>
<evidence type="ECO:0000256" key="10">
    <source>
        <dbReference type="SAM" id="Coils"/>
    </source>
</evidence>
<keyword evidence="3 9" id="KW-0479">Metal-binding</keyword>
<dbReference type="STRING" id="1038014.SAMN04487910_2913"/>
<keyword evidence="7 9" id="KW-0482">Metalloprotease</keyword>
<evidence type="ECO:0000256" key="8">
    <source>
        <dbReference type="ARBA" id="ARBA00023316"/>
    </source>
</evidence>
<feature type="binding site" evidence="9">
    <location>
        <position position="234"/>
    </location>
    <ligand>
        <name>Zn(2+)</name>
        <dbReference type="ChEBI" id="CHEBI:29105"/>
        <note>catalytic</note>
    </ligand>
</feature>
<feature type="coiled-coil region" evidence="10">
    <location>
        <begin position="37"/>
        <end position="64"/>
    </location>
</feature>
<evidence type="ECO:0000313" key="11">
    <source>
        <dbReference type="EMBL" id="SEL64885.1"/>
    </source>
</evidence>
<feature type="active site" description="Proton donor/acceptor" evidence="9">
    <location>
        <position position="231"/>
    </location>
</feature>
<dbReference type="GO" id="GO:0071555">
    <property type="term" value="P:cell wall organization"/>
    <property type="evidence" value="ECO:0007669"/>
    <property type="project" value="UniProtKB-KW"/>
</dbReference>
<dbReference type="EC" id="3.4.13.22" evidence="9"/>
<dbReference type="PANTHER" id="PTHR43126">
    <property type="entry name" value="D-ALANYL-D-ALANINE DIPEPTIDASE"/>
    <property type="match status" value="1"/>
</dbReference>
<keyword evidence="4 9" id="KW-0378">Hydrolase</keyword>
<feature type="binding site" evidence="9">
    <location>
        <position position="167"/>
    </location>
    <ligand>
        <name>Zn(2+)</name>
        <dbReference type="ChEBI" id="CHEBI:29105"/>
        <note>catalytic</note>
    </ligand>
</feature>
<evidence type="ECO:0000256" key="9">
    <source>
        <dbReference type="HAMAP-Rule" id="MF_01924"/>
    </source>
</evidence>